<evidence type="ECO:0000256" key="1">
    <source>
        <dbReference type="ARBA" id="ARBA00010587"/>
    </source>
</evidence>
<dbReference type="InterPro" id="IPR012312">
    <property type="entry name" value="Hemerythrin-like"/>
</dbReference>
<gene>
    <name evidence="5" type="ORF">E1832_05855</name>
</gene>
<sequence>MSDPDLSLHARSGLPEALRVLVEEIPRDAWQAHPDFGGLVAFWLERHLLFRRLLATLEADVQALIDGQIPFEVYAPRLSRLGGLLVNELHGHHQIEDQHYFPLLARFDPRIGAGFDLLDADHQALDGLLNDMATAANAALAGGAPGRLADHLDGFGRMLHRHLEDEEEIVVPVILKTGFGG</sequence>
<reference evidence="5 6" key="1">
    <citation type="submission" date="2019-03" db="EMBL/GenBank/DDBJ databases">
        <title>Ruegeria lutea sp. nov., a novel strain, isolated from marine sediment, the Masan Bay, South Korea.</title>
        <authorList>
            <person name="Kim J."/>
            <person name="Kim D.-Y."/>
            <person name="Lee S.-S."/>
        </authorList>
    </citation>
    <scope>NUCLEOTIDE SEQUENCE [LARGE SCALE GENOMIC DNA]</scope>
    <source>
        <strain evidence="5 6">318-1</strain>
    </source>
</reference>
<dbReference type="AlphaFoldDB" id="A0A4R5VEC2"/>
<evidence type="ECO:0000256" key="2">
    <source>
        <dbReference type="ARBA" id="ARBA00022723"/>
    </source>
</evidence>
<dbReference type="GO" id="GO:0046872">
    <property type="term" value="F:metal ion binding"/>
    <property type="evidence" value="ECO:0007669"/>
    <property type="project" value="UniProtKB-KW"/>
</dbReference>
<protein>
    <submittedName>
        <fullName evidence="5">Hemerythrin domain-containing protein</fullName>
    </submittedName>
</protein>
<keyword evidence="2" id="KW-0479">Metal-binding</keyword>
<dbReference type="Gene3D" id="1.20.120.520">
    <property type="entry name" value="nmb1532 protein domain like"/>
    <property type="match status" value="1"/>
</dbReference>
<evidence type="ECO:0000259" key="4">
    <source>
        <dbReference type="Pfam" id="PF01814"/>
    </source>
</evidence>
<evidence type="ECO:0000313" key="5">
    <source>
        <dbReference type="EMBL" id="TDK50542.1"/>
    </source>
</evidence>
<dbReference type="RefSeq" id="WP_133358801.1">
    <property type="nucleotide sequence ID" value="NZ_SMUV01000055.1"/>
</dbReference>
<dbReference type="OrthoDB" id="6077989at2"/>
<comment type="similarity">
    <text evidence="1">Belongs to the hemerythrin family.</text>
</comment>
<dbReference type="CDD" id="cd12108">
    <property type="entry name" value="Hr-like"/>
    <property type="match status" value="1"/>
</dbReference>
<accession>A0A4R5VEC2</accession>
<proteinExistence type="inferred from homology"/>
<dbReference type="EMBL" id="SMUV01000055">
    <property type="protein sequence ID" value="TDK50542.1"/>
    <property type="molecule type" value="Genomic_DNA"/>
</dbReference>
<dbReference type="Proteomes" id="UP000295301">
    <property type="component" value="Unassembled WGS sequence"/>
</dbReference>
<keyword evidence="6" id="KW-1185">Reference proteome</keyword>
<comment type="caution">
    <text evidence="5">The sequence shown here is derived from an EMBL/GenBank/DDBJ whole genome shotgun (WGS) entry which is preliminary data.</text>
</comment>
<dbReference type="Pfam" id="PF01814">
    <property type="entry name" value="Hemerythrin"/>
    <property type="match status" value="1"/>
</dbReference>
<dbReference type="InterPro" id="IPR035938">
    <property type="entry name" value="Hemerythrin-like_sf"/>
</dbReference>
<keyword evidence="3" id="KW-0408">Iron</keyword>
<dbReference type="SUPFAM" id="SSF47188">
    <property type="entry name" value="Hemerythrin-like"/>
    <property type="match status" value="1"/>
</dbReference>
<feature type="domain" description="Hemerythrin-like" evidence="4">
    <location>
        <begin position="40"/>
        <end position="173"/>
    </location>
</feature>
<name>A0A4R5VEC2_9RHOB</name>
<evidence type="ECO:0000313" key="6">
    <source>
        <dbReference type="Proteomes" id="UP000295301"/>
    </source>
</evidence>
<organism evidence="5 6">
    <name type="scientific">Antarcticimicrobium luteum</name>
    <dbReference type="NCBI Taxonomy" id="2547397"/>
    <lineage>
        <taxon>Bacteria</taxon>
        <taxon>Pseudomonadati</taxon>
        <taxon>Pseudomonadota</taxon>
        <taxon>Alphaproteobacteria</taxon>
        <taxon>Rhodobacterales</taxon>
        <taxon>Paracoccaceae</taxon>
        <taxon>Antarcticimicrobium</taxon>
    </lineage>
</organism>
<evidence type="ECO:0000256" key="3">
    <source>
        <dbReference type="ARBA" id="ARBA00023004"/>
    </source>
</evidence>